<dbReference type="PANTHER" id="PTHR40393:SF1">
    <property type="entry name" value="LYSINE BIOSYNTHESIS PROTEIN-RELATED"/>
    <property type="match status" value="1"/>
</dbReference>
<proteinExistence type="predicted"/>
<dbReference type="EMBL" id="MNZT01000080">
    <property type="protein sequence ID" value="OIP96719.1"/>
    <property type="molecule type" value="Genomic_DNA"/>
</dbReference>
<comment type="caution">
    <text evidence="1">The sequence shown here is derived from an EMBL/GenBank/DDBJ whole genome shotgun (WGS) entry which is preliminary data.</text>
</comment>
<protein>
    <submittedName>
        <fullName evidence="1">Lysine biosynthesis protein LysW</fullName>
    </submittedName>
</protein>
<name>A0A1J5IU73_9BACT</name>
<gene>
    <name evidence="1" type="ORF">AUK40_04630</name>
</gene>
<dbReference type="NCBIfam" id="TIGR01206">
    <property type="entry name" value="lysW"/>
    <property type="match status" value="1"/>
</dbReference>
<dbReference type="Gene3D" id="2.20.28.160">
    <property type="match status" value="1"/>
</dbReference>
<reference evidence="1 2" key="1">
    <citation type="journal article" date="2016" name="Environ. Microbiol.">
        <title>Genomic resolution of a cold subsurface aquifer community provides metabolic insights for novel microbes adapted to high CO concentrations.</title>
        <authorList>
            <person name="Probst A.J."/>
            <person name="Castelle C.J."/>
            <person name="Singh A."/>
            <person name="Brown C.T."/>
            <person name="Anantharaman K."/>
            <person name="Sharon I."/>
            <person name="Hug L.A."/>
            <person name="Burstein D."/>
            <person name="Emerson J.B."/>
            <person name="Thomas B.C."/>
            <person name="Banfield J.F."/>
        </authorList>
    </citation>
    <scope>NUCLEOTIDE SEQUENCE [LARGE SCALE GENOMIC DNA]</scope>
    <source>
        <strain evidence="1">CG2_30_54_11</strain>
    </source>
</reference>
<evidence type="ECO:0000313" key="1">
    <source>
        <dbReference type="EMBL" id="OIP96719.1"/>
    </source>
</evidence>
<evidence type="ECO:0000313" key="2">
    <source>
        <dbReference type="Proteomes" id="UP000183245"/>
    </source>
</evidence>
<dbReference type="Pfam" id="PF21344">
    <property type="entry name" value="Zn_ribbon_LysW"/>
    <property type="match status" value="1"/>
</dbReference>
<sequence length="60" mass="6418">MVYSFLAECPECGAKIELTSDVEESEVVSCSDCGVELEVAEVKPAIVLKIAPAEAEDWGQ</sequence>
<dbReference type="PANTHER" id="PTHR40393">
    <property type="entry name" value="LYSINE BIOSYNTHESIS PROTEIN-RELATED-RELATED"/>
    <property type="match status" value="1"/>
</dbReference>
<dbReference type="InterPro" id="IPR005906">
    <property type="entry name" value="LysW"/>
</dbReference>
<dbReference type="Proteomes" id="UP000183245">
    <property type="component" value="Unassembled WGS sequence"/>
</dbReference>
<dbReference type="AlphaFoldDB" id="A0A1J5IU73"/>
<accession>A0A1J5IU73</accession>
<organism evidence="1 2">
    <name type="scientific">Candidatus Wirthbacteria bacterium CG2_30_54_11</name>
    <dbReference type="NCBI Taxonomy" id="1817892"/>
    <lineage>
        <taxon>Bacteria</taxon>
        <taxon>Candidatus Wirthbacteria</taxon>
    </lineage>
</organism>
<dbReference type="STRING" id="1817892.AUK40_04630"/>